<dbReference type="RefSeq" id="WP_214113177.1">
    <property type="nucleotide sequence ID" value="NZ_JAHCTB010000003.1"/>
</dbReference>
<protein>
    <submittedName>
        <fullName evidence="2">DUF2254 domain-containing protein</fullName>
    </submittedName>
</protein>
<dbReference type="Proteomes" id="UP001297092">
    <property type="component" value="Unassembled WGS sequence"/>
</dbReference>
<sequence length="424" mass="48134">MKKIFLRFSTFFTIIKNKIAFYPALMTLVGFALALVMIIWEKSGISRYLIEFFPLMLIQDGDTALNVLSACIGGLISMMVFSFSMVMLLLSQASSNFSPRLLPGLISNKRHQIILGLYLATIVYNIFTLFSIEPSQEKYTLPGLSVLLAVIFTIVCLSAFIFFIHNISQSIQINNIMDVIYHKAIDRLQSVIDSEKETKAISFPDTTDWVGYAPKEGGYFQNISLDNISKICKEHNTKLYITIPKGLFVLKRKHILKSEKPLSDEVLEDIFSNMNFARGEYIGDNYVLAFKQITEIAVKAMSPGINDPGTAINAIDYLTELFALRMEKSDSGIIAFDGTAYIKLAVIHFDELIYNSMASLRTYCKHDPIVVQKLLWMLNYLMEITCKNETYKDSVKRELKTLLDTMEFDTEADEKKIKNLGLES</sequence>
<evidence type="ECO:0000313" key="3">
    <source>
        <dbReference type="Proteomes" id="UP001297092"/>
    </source>
</evidence>
<organism evidence="2 3">
    <name type="scientific">Aequorivita echinoideorum</name>
    <dbReference type="NCBI Taxonomy" id="1549647"/>
    <lineage>
        <taxon>Bacteria</taxon>
        <taxon>Pseudomonadati</taxon>
        <taxon>Bacteroidota</taxon>
        <taxon>Flavobacteriia</taxon>
        <taxon>Flavobacteriales</taxon>
        <taxon>Flavobacteriaceae</taxon>
        <taxon>Aequorivita</taxon>
    </lineage>
</organism>
<evidence type="ECO:0000256" key="1">
    <source>
        <dbReference type="SAM" id="Phobius"/>
    </source>
</evidence>
<keyword evidence="1" id="KW-0472">Membrane</keyword>
<gene>
    <name evidence="2" type="ORF">KIV10_08965</name>
</gene>
<keyword evidence="3" id="KW-1185">Reference proteome</keyword>
<name>A0ABS5S521_9FLAO</name>
<keyword evidence="1" id="KW-0812">Transmembrane</keyword>
<feature type="transmembrane region" description="Helical" evidence="1">
    <location>
        <begin position="144"/>
        <end position="164"/>
    </location>
</feature>
<comment type="caution">
    <text evidence="2">The sequence shown here is derived from an EMBL/GenBank/DDBJ whole genome shotgun (WGS) entry which is preliminary data.</text>
</comment>
<dbReference type="InterPro" id="IPR018723">
    <property type="entry name" value="DUF2254_membrane"/>
</dbReference>
<accession>A0ABS5S521</accession>
<feature type="transmembrane region" description="Helical" evidence="1">
    <location>
        <begin position="20"/>
        <end position="40"/>
    </location>
</feature>
<feature type="transmembrane region" description="Helical" evidence="1">
    <location>
        <begin position="111"/>
        <end position="132"/>
    </location>
</feature>
<evidence type="ECO:0000313" key="2">
    <source>
        <dbReference type="EMBL" id="MBT0608311.1"/>
    </source>
</evidence>
<feature type="transmembrane region" description="Helical" evidence="1">
    <location>
        <begin position="64"/>
        <end position="90"/>
    </location>
</feature>
<reference evidence="2 3" key="1">
    <citation type="submission" date="2021-05" db="EMBL/GenBank/DDBJ databases">
        <title>Aequorivita echinoideorum JCM 30378 genome.</title>
        <authorList>
            <person name="Zhang H."/>
            <person name="Li C."/>
        </authorList>
    </citation>
    <scope>NUCLEOTIDE SEQUENCE [LARGE SCALE GENOMIC DNA]</scope>
    <source>
        <strain evidence="2 3">JCM30378</strain>
    </source>
</reference>
<proteinExistence type="predicted"/>
<dbReference type="EMBL" id="JAHCTB010000003">
    <property type="protein sequence ID" value="MBT0608311.1"/>
    <property type="molecule type" value="Genomic_DNA"/>
</dbReference>
<dbReference type="Pfam" id="PF10011">
    <property type="entry name" value="DUF2254"/>
    <property type="match status" value="1"/>
</dbReference>
<keyword evidence="1" id="KW-1133">Transmembrane helix</keyword>